<dbReference type="EMBL" id="SLTX01000001">
    <property type="protein sequence ID" value="TDB06995.1"/>
    <property type="molecule type" value="Genomic_DNA"/>
</dbReference>
<evidence type="ECO:0000313" key="8">
    <source>
        <dbReference type="Proteomes" id="UP000294834"/>
    </source>
</evidence>
<sequence length="198" mass="21582">MKKKNVFKWWGVVLLLCMCSVHAEAQDLKSILTGVAKAAIGNKATTAHSIVGTWSYQAPECQFESDQLLAKAGGEVAAKEVEEKLQTIYDKIGLTSIKYIFKEDGTYSYILKRRTVSGTYVFDEEAKTIIMKSKLGIQTVAYVTVTGNSMSLVFNADKLMSILKVITGAASKVNSTAATLNSVAEAYDGLMLGFELKK</sequence>
<evidence type="ECO:0000259" key="2">
    <source>
        <dbReference type="Pfam" id="PF16270"/>
    </source>
</evidence>
<dbReference type="Proteomes" id="UP001181086">
    <property type="component" value="Unassembled WGS sequence"/>
</dbReference>
<evidence type="ECO:0000313" key="7">
    <source>
        <dbReference type="EMBL" id="WHX11361.1"/>
    </source>
</evidence>
<evidence type="ECO:0000313" key="5">
    <source>
        <dbReference type="EMBL" id="MDU0271229.1"/>
    </source>
</evidence>
<reference evidence="5" key="5">
    <citation type="submission" date="2023-10" db="EMBL/GenBank/DDBJ databases">
        <title>Genome of Potential pathogenic bacteria in Crohn's disease.</title>
        <authorList>
            <person name="Rodriguez-Palacios A."/>
        </authorList>
    </citation>
    <scope>NUCLEOTIDE SEQUENCE</scope>
    <source>
        <strain evidence="5">CavFT-hAR62</strain>
    </source>
</reference>
<dbReference type="InterPro" id="IPR032575">
    <property type="entry name" value="DUF4923"/>
</dbReference>
<reference evidence="4 9" key="1">
    <citation type="journal article" date="2019" name="Nat. Med.">
        <title>A library of human gut bacterial isolates paired with longitudinal multiomics data enables mechanistic microbiome research.</title>
        <authorList>
            <person name="Poyet M."/>
            <person name="Groussin M."/>
            <person name="Gibbons S.M."/>
            <person name="Avila-Pacheco J."/>
            <person name="Jiang X."/>
            <person name="Kearney S.M."/>
            <person name="Perrotta A.R."/>
            <person name="Berdy B."/>
            <person name="Zhao S."/>
            <person name="Lieberman T.D."/>
            <person name="Swanson P.K."/>
            <person name="Smith M."/>
            <person name="Roesemann S."/>
            <person name="Alexander J.E."/>
            <person name="Rich S.A."/>
            <person name="Livny J."/>
            <person name="Vlamakis H."/>
            <person name="Clish C."/>
            <person name="Bullock K."/>
            <person name="Deik A."/>
            <person name="Scott J."/>
            <person name="Pierce K.A."/>
            <person name="Xavier R.J."/>
            <person name="Alm E.J."/>
        </authorList>
    </citation>
    <scope>NUCLEOTIDE SEQUENCE [LARGE SCALE GENOMIC DNA]</scope>
    <source>
        <strain evidence="4 9">BIOML-A5</strain>
    </source>
</reference>
<reference evidence="6 8" key="2">
    <citation type="journal article" date="2019" name="Nat. Microbiol.">
        <title>Genomic variation and strain-specific functional adaptation in the human gut microbiome during early life.</title>
        <authorList>
            <person name="Vatanen T."/>
            <person name="Plichta D.R."/>
            <person name="Somani J."/>
            <person name="Munch P.C."/>
            <person name="Arthur T.D."/>
            <person name="Hall A.B."/>
            <person name="Rudolf S."/>
            <person name="Oakeley E.J."/>
            <person name="Ke X."/>
            <person name="Young R.A."/>
            <person name="Haiser H.J."/>
            <person name="Kolde R."/>
            <person name="Yassour M."/>
            <person name="Luopajarvi K."/>
            <person name="Siljander H."/>
            <person name="Virtanen S.M."/>
            <person name="Ilonen J."/>
            <person name="Uibo R."/>
            <person name="Tillmann V."/>
            <person name="Mokurov S."/>
            <person name="Dorshakova N."/>
            <person name="Porter J.A."/>
            <person name="McHardy A.C."/>
            <person name="Lahdesmaki H."/>
            <person name="Vlamakis H."/>
            <person name="Huttenhower C."/>
            <person name="Knip M."/>
            <person name="Xavier R.J."/>
        </authorList>
    </citation>
    <scope>NUCLEOTIDE SEQUENCE [LARGE SCALE GENOMIC DNA]</scope>
    <source>
        <strain evidence="6 8">RJX1052</strain>
    </source>
</reference>
<dbReference type="EMBL" id="VVZB01000004">
    <property type="protein sequence ID" value="KAA5383269.1"/>
    <property type="molecule type" value="Genomic_DNA"/>
</dbReference>
<feature type="domain" description="DUF4923" evidence="2">
    <location>
        <begin position="35"/>
        <end position="198"/>
    </location>
</feature>
<feature type="signal peptide" evidence="1">
    <location>
        <begin position="1"/>
        <end position="25"/>
    </location>
</feature>
<dbReference type="Proteomes" id="UP000347681">
    <property type="component" value="Unassembled WGS sequence"/>
</dbReference>
<feature type="chain" id="PRO_5014216479" evidence="1">
    <location>
        <begin position="26"/>
        <end position="198"/>
    </location>
</feature>
<protein>
    <submittedName>
        <fullName evidence="3">DUF4923 domain-containing protein</fullName>
    </submittedName>
    <submittedName>
        <fullName evidence="4">DUF4923 family protein</fullName>
    </submittedName>
</protein>
<evidence type="ECO:0000313" key="9">
    <source>
        <dbReference type="Proteomes" id="UP000347681"/>
    </source>
</evidence>
<gene>
    <name evidence="3" type="ORF">CE91St7_26820</name>
    <name evidence="6" type="ORF">E1J06_05980</name>
    <name evidence="4" type="ORF">F2Y61_10565</name>
    <name evidence="7" type="ORF">QNN11_08795</name>
    <name evidence="5" type="ORF">RVH45_15320</name>
</gene>
<dbReference type="KEGG" id="bdh:GV66_12405"/>
<dbReference type="Proteomes" id="UP000294834">
    <property type="component" value="Unassembled WGS sequence"/>
</dbReference>
<dbReference type="RefSeq" id="WP_007845380.1">
    <property type="nucleotide sequence ID" value="NZ_BAABYF010000001.1"/>
</dbReference>
<dbReference type="eggNOG" id="ENOG5032UZ2">
    <property type="taxonomic scope" value="Bacteria"/>
</dbReference>
<dbReference type="KEGG" id="bdo:EL88_04965"/>
<dbReference type="EMBL" id="JAWDEV010000010">
    <property type="protein sequence ID" value="MDU0271229.1"/>
    <property type="molecule type" value="Genomic_DNA"/>
</dbReference>
<dbReference type="EMBL" id="CP126056">
    <property type="protein sequence ID" value="WHX11361.1"/>
    <property type="molecule type" value="Genomic_DNA"/>
</dbReference>
<reference evidence="3" key="3">
    <citation type="submission" date="2022-01" db="EMBL/GenBank/DDBJ databases">
        <title>Novel bile acid biosynthetic pathways are enriched in the microbiome of centenarians.</title>
        <authorList>
            <person name="Sato Y."/>
            <person name="Atarashi K."/>
            <person name="Plichta R.D."/>
            <person name="Arai Y."/>
            <person name="Sasajima S."/>
            <person name="Kearney M.S."/>
            <person name="Suda W."/>
            <person name="Takeshita K."/>
            <person name="Sasaki T."/>
            <person name="Okamoto S."/>
            <person name="Skelly N.A."/>
            <person name="Okamura Y."/>
            <person name="Vlamakis H."/>
            <person name="Li Y."/>
            <person name="Tanoue T."/>
            <person name="Takei H."/>
            <person name="Nittono H."/>
            <person name="Narushima S."/>
            <person name="Irie J."/>
            <person name="Itoh H."/>
            <person name="Moriya K."/>
            <person name="Sugiura Y."/>
            <person name="Suematsu M."/>
            <person name="Moritoki N."/>
            <person name="Shibata S."/>
            <person name="Littman R.D."/>
            <person name="Fischbach A.M."/>
            <person name="Uwamino Y."/>
            <person name="Inoue T."/>
            <person name="Honda A."/>
            <person name="Hattori M."/>
            <person name="Murai T."/>
            <person name="Xavier J.R."/>
            <person name="Hirose N."/>
            <person name="Honda K."/>
        </authorList>
    </citation>
    <scope>NUCLEOTIDE SEQUENCE</scope>
    <source>
        <strain evidence="3">CE91-St7</strain>
    </source>
</reference>
<dbReference type="Proteomes" id="UP001177934">
    <property type="component" value="Chromosome"/>
</dbReference>
<keyword evidence="1" id="KW-0732">Signal</keyword>
<evidence type="ECO:0000313" key="3">
    <source>
        <dbReference type="EMBL" id="GKH81798.1"/>
    </source>
</evidence>
<organism evidence="4 9">
    <name type="scientific">Phocaeicola dorei</name>
    <dbReference type="NCBI Taxonomy" id="357276"/>
    <lineage>
        <taxon>Bacteria</taxon>
        <taxon>Pseudomonadati</taxon>
        <taxon>Bacteroidota</taxon>
        <taxon>Bacteroidia</taxon>
        <taxon>Bacteroidales</taxon>
        <taxon>Bacteroidaceae</taxon>
        <taxon>Phocaeicola</taxon>
    </lineage>
</organism>
<dbReference type="Proteomes" id="UP001055104">
    <property type="component" value="Unassembled WGS sequence"/>
</dbReference>
<name>A0A076IL60_9BACT</name>
<dbReference type="AlphaFoldDB" id="A0A076IL60"/>
<reference evidence="7" key="4">
    <citation type="journal article" date="2023" name="Nat. Commun.">
        <title>Identification of a novel Human Milk Oligosaccharides utilization cluster in the infant gut commensal Bacteroides dorei.</title>
        <authorList>
            <person name="Kijner S."/>
            <person name="Ennis D."/>
            <person name="Shmorak S."/>
            <person name="Florentin A."/>
            <person name="Yassour M."/>
        </authorList>
    </citation>
    <scope>NUCLEOTIDE SEQUENCE</scope>
    <source>
        <strain evidence="7">2</strain>
    </source>
</reference>
<evidence type="ECO:0000313" key="4">
    <source>
        <dbReference type="EMBL" id="KAA5383269.1"/>
    </source>
</evidence>
<accession>A0A076IL60</accession>
<evidence type="ECO:0000313" key="6">
    <source>
        <dbReference type="EMBL" id="TDB06995.1"/>
    </source>
</evidence>
<dbReference type="Pfam" id="PF16270">
    <property type="entry name" value="DUF4923"/>
    <property type="match status" value="1"/>
</dbReference>
<dbReference type="EMBL" id="BQOB01000001">
    <property type="protein sequence ID" value="GKH81798.1"/>
    <property type="molecule type" value="Genomic_DNA"/>
</dbReference>
<proteinExistence type="predicted"/>
<evidence type="ECO:0000256" key="1">
    <source>
        <dbReference type="SAM" id="SignalP"/>
    </source>
</evidence>